<gene>
    <name evidence="1" type="ORF">S01H1_80649</name>
</gene>
<sequence length="154" mass="17081">SYVESRHNPRAVNQRDGGPALKAAKRLRMSGRLPECGYPLEAYAWSGGLYGQIPALALVVAFEGTDEVCEDPQRLHEPAFALRTALAYARRLQQWKAYRENPSWETLWLGFRAPALMGNHGHPKAQISLANLKKGLRATGGKLRGRPPRIARPA</sequence>
<reference evidence="1" key="1">
    <citation type="journal article" date="2014" name="Front. Microbiol.">
        <title>High frequency of phylogenetically diverse reductive dehalogenase-homologous genes in deep subseafloor sedimentary metagenomes.</title>
        <authorList>
            <person name="Kawai M."/>
            <person name="Futagami T."/>
            <person name="Toyoda A."/>
            <person name="Takaki Y."/>
            <person name="Nishi S."/>
            <person name="Hori S."/>
            <person name="Arai W."/>
            <person name="Tsubouchi T."/>
            <person name="Morono Y."/>
            <person name="Uchiyama I."/>
            <person name="Ito T."/>
            <person name="Fujiyama A."/>
            <person name="Inagaki F."/>
            <person name="Takami H."/>
        </authorList>
    </citation>
    <scope>NUCLEOTIDE SEQUENCE</scope>
    <source>
        <strain evidence="1">Expedition CK06-06</strain>
    </source>
</reference>
<comment type="caution">
    <text evidence="1">The sequence shown here is derived from an EMBL/GenBank/DDBJ whole genome shotgun (WGS) entry which is preliminary data.</text>
</comment>
<dbReference type="EMBL" id="BARS01054484">
    <property type="protein sequence ID" value="GAG49175.1"/>
    <property type="molecule type" value="Genomic_DNA"/>
</dbReference>
<evidence type="ECO:0000313" key="1">
    <source>
        <dbReference type="EMBL" id="GAG49175.1"/>
    </source>
</evidence>
<proteinExistence type="predicted"/>
<protein>
    <submittedName>
        <fullName evidence="1">Uncharacterized protein</fullName>
    </submittedName>
</protein>
<feature type="non-terminal residue" evidence="1">
    <location>
        <position position="1"/>
    </location>
</feature>
<name>X0Y0H4_9ZZZZ</name>
<organism evidence="1">
    <name type="scientific">marine sediment metagenome</name>
    <dbReference type="NCBI Taxonomy" id="412755"/>
    <lineage>
        <taxon>unclassified sequences</taxon>
        <taxon>metagenomes</taxon>
        <taxon>ecological metagenomes</taxon>
    </lineage>
</organism>
<dbReference type="AlphaFoldDB" id="X0Y0H4"/>
<accession>X0Y0H4</accession>